<feature type="region of interest" description="Disordered" evidence="1">
    <location>
        <begin position="747"/>
        <end position="791"/>
    </location>
</feature>
<keyword evidence="5" id="KW-1185">Reference proteome</keyword>
<dbReference type="InterPro" id="IPR011624">
    <property type="entry name" value="Metal-dep_PHydrolase_7TM_extra"/>
</dbReference>
<dbReference type="InterPro" id="IPR003607">
    <property type="entry name" value="HD/PDEase_dom"/>
</dbReference>
<evidence type="ECO:0000259" key="3">
    <source>
        <dbReference type="SMART" id="SM00471"/>
    </source>
</evidence>
<dbReference type="InterPro" id="IPR006674">
    <property type="entry name" value="HD_domain"/>
</dbReference>
<feature type="transmembrane region" description="Helical" evidence="2">
    <location>
        <begin position="452"/>
        <end position="471"/>
    </location>
</feature>
<keyword evidence="2" id="KW-0812">Transmembrane</keyword>
<sequence>MTNPERKPETPVRKKTRDNGVSATLREVPSHNQSLVLLAILALLLTLIIIPKGGGAPAHYAPGDIASRDIKAPRDLLIPDLELTEKKRREAQQAVLPLYDYDPSVGRGLADRLGQVFILLKGGPQDNLAPGSLQPEVEKILGVNLEEKEFKTLVALASQEEIHAALQQGLVKALKTKAVANLRLFQQDRSRGVMVRNLVSNSETELADLTTVVGVGELRNRILAAVKGVAGLKKSNGKVLADLLGRLARPNLTFNKNATEERKRLAAEAVQPILSQVKKGEMIVREGARVSADQVKKLTAVRALNKDQGRLPLATGLLLTIFLLLIVCNNYAERNISKYRLKSRDLFFLVTTFIGLMVLIKLSIFIVAAVDTAFPMIESSSFFYLFPFAAGAMVVRIVLNSEIALVFAALIALVVGFMFGNSLFLSLFTLVGSLTGAHWVRHCNERSTLYRAGWHLSLINMATVVGLHLLGGHQLDLQLLYKLGFAFGGGIFSAIVVTAAVPLVETVFKYTTDIKLLELANLNTPVLRQLMVQAPGTYHHSIVVGNLAEAGAEAIRANPLLARVAAYYHDIGKIKKPLYFVENQSGSENRHDKLTPSMSALVLMAHVKDGVELARENRLGDALIDILRQHHGTALMKFFYDKAKNQQDPDVQQVDERDYRYPGPKPQTREAALIMLADAVEAAGRTLADPTPARIQGMVQKIINNIFIDGQLDECELTLKDLHNIAKSFNRILAGIFHYRIDYPEPVHKEKDQTKKKNGDHTDRESGQESADRSGHARKGSAEDLKRLGMS</sequence>
<proteinExistence type="predicted"/>
<feature type="transmembrane region" description="Helical" evidence="2">
    <location>
        <begin position="311"/>
        <end position="332"/>
    </location>
</feature>
<dbReference type="GO" id="GO:0016787">
    <property type="term" value="F:hydrolase activity"/>
    <property type="evidence" value="ECO:0007669"/>
    <property type="project" value="UniProtKB-KW"/>
</dbReference>
<feature type="domain" description="HD/PDEase" evidence="3">
    <location>
        <begin position="533"/>
        <end position="692"/>
    </location>
</feature>
<feature type="compositionally biased region" description="Basic and acidic residues" evidence="1">
    <location>
        <begin position="1"/>
        <end position="12"/>
    </location>
</feature>
<dbReference type="SUPFAM" id="SSF109604">
    <property type="entry name" value="HD-domain/PDEase-like"/>
    <property type="match status" value="1"/>
</dbReference>
<feature type="region of interest" description="Disordered" evidence="1">
    <location>
        <begin position="1"/>
        <end position="20"/>
    </location>
</feature>
<accession>A0A1X0Y1N8</accession>
<keyword evidence="2" id="KW-1133">Transmembrane helix</keyword>
<feature type="transmembrane region" description="Helical" evidence="2">
    <location>
        <begin position="405"/>
        <end position="431"/>
    </location>
</feature>
<feature type="transmembrane region" description="Helical" evidence="2">
    <location>
        <begin position="347"/>
        <end position="370"/>
    </location>
</feature>
<evidence type="ECO:0000313" key="4">
    <source>
        <dbReference type="EMBL" id="ORJ59063.1"/>
    </source>
</evidence>
<dbReference type="EMBL" id="NAAD01000013">
    <property type="protein sequence ID" value="ORJ59063.1"/>
    <property type="molecule type" value="Genomic_DNA"/>
</dbReference>
<dbReference type="PANTHER" id="PTHR36442:SF1">
    <property type="entry name" value="CYCLIC-DI-AMP PHOSPHODIESTERASE PGPH"/>
    <property type="match status" value="1"/>
</dbReference>
<feature type="transmembrane region" description="Helical" evidence="2">
    <location>
        <begin position="382"/>
        <end position="399"/>
    </location>
</feature>
<protein>
    <submittedName>
        <fullName evidence="4">Phosphohydrolase</fullName>
    </submittedName>
</protein>
<dbReference type="OrthoDB" id="9806952at2"/>
<organism evidence="4 5">
    <name type="scientific">Geothermobacter hydrogeniphilus</name>
    <dbReference type="NCBI Taxonomy" id="1969733"/>
    <lineage>
        <taxon>Bacteria</taxon>
        <taxon>Pseudomonadati</taxon>
        <taxon>Thermodesulfobacteriota</taxon>
        <taxon>Desulfuromonadia</taxon>
        <taxon>Desulfuromonadales</taxon>
        <taxon>Geothermobacteraceae</taxon>
        <taxon>Geothermobacter</taxon>
    </lineage>
</organism>
<dbReference type="PANTHER" id="PTHR36442">
    <property type="entry name" value="CYCLIC-DI-AMP PHOSPHODIESTERASE PGPH"/>
    <property type="match status" value="1"/>
</dbReference>
<dbReference type="AlphaFoldDB" id="A0A1X0Y1N8"/>
<gene>
    <name evidence="4" type="ORF">B5V00_10860</name>
</gene>
<dbReference type="Gene3D" id="1.10.3210.10">
    <property type="entry name" value="Hypothetical protein af1432"/>
    <property type="match status" value="1"/>
</dbReference>
<dbReference type="InterPro" id="IPR052722">
    <property type="entry name" value="PgpH_phosphodiesterase"/>
</dbReference>
<reference evidence="4 5" key="1">
    <citation type="submission" date="2017-03" db="EMBL/GenBank/DDBJ databases">
        <title>Genome sequence of Geothermobacter sp. EPR-M, Deep-Sea Iron Reducer.</title>
        <authorList>
            <person name="Tully B."/>
            <person name="Savalia P."/>
            <person name="Abuyen K."/>
            <person name="Baughan C."/>
            <person name="Romero E."/>
            <person name="Ronkowski C."/>
            <person name="Torres B."/>
            <person name="Tremblay J."/>
            <person name="Trujillo A."/>
            <person name="Tyler M."/>
            <person name="Perez-Rodriguez I."/>
            <person name="Amend J."/>
        </authorList>
    </citation>
    <scope>NUCLEOTIDE SEQUENCE [LARGE SCALE GENOMIC DNA]</scope>
    <source>
        <strain evidence="4 5">EPR-M</strain>
    </source>
</reference>
<dbReference type="Pfam" id="PF07698">
    <property type="entry name" value="7TM-7TMR_HD"/>
    <property type="match status" value="1"/>
</dbReference>
<dbReference type="Proteomes" id="UP000193136">
    <property type="component" value="Unassembled WGS sequence"/>
</dbReference>
<evidence type="ECO:0000313" key="5">
    <source>
        <dbReference type="Proteomes" id="UP000193136"/>
    </source>
</evidence>
<dbReference type="InterPro" id="IPR011621">
    <property type="entry name" value="Metal-dep_PHydrolase_7TM_intra"/>
</dbReference>
<evidence type="ECO:0000256" key="1">
    <source>
        <dbReference type="SAM" id="MobiDB-lite"/>
    </source>
</evidence>
<evidence type="ECO:0000256" key="2">
    <source>
        <dbReference type="SAM" id="Phobius"/>
    </source>
</evidence>
<dbReference type="STRING" id="1969733.B5V00_10860"/>
<keyword evidence="2" id="KW-0472">Membrane</keyword>
<dbReference type="SMART" id="SM00471">
    <property type="entry name" value="HDc"/>
    <property type="match status" value="1"/>
</dbReference>
<name>A0A1X0Y1N8_9BACT</name>
<dbReference type="InterPro" id="IPR006675">
    <property type="entry name" value="HDIG_dom"/>
</dbReference>
<dbReference type="Pfam" id="PF01966">
    <property type="entry name" value="HD"/>
    <property type="match status" value="1"/>
</dbReference>
<keyword evidence="4" id="KW-0378">Hydrolase</keyword>
<dbReference type="NCBIfam" id="TIGR00277">
    <property type="entry name" value="HDIG"/>
    <property type="match status" value="1"/>
</dbReference>
<dbReference type="Pfam" id="PF07697">
    <property type="entry name" value="7TMR-HDED"/>
    <property type="match status" value="1"/>
</dbReference>
<dbReference type="CDD" id="cd00077">
    <property type="entry name" value="HDc"/>
    <property type="match status" value="1"/>
</dbReference>
<comment type="caution">
    <text evidence="4">The sequence shown here is derived from an EMBL/GenBank/DDBJ whole genome shotgun (WGS) entry which is preliminary data.</text>
</comment>
<feature type="transmembrane region" description="Helical" evidence="2">
    <location>
        <begin position="34"/>
        <end position="50"/>
    </location>
</feature>
<feature type="transmembrane region" description="Helical" evidence="2">
    <location>
        <begin position="483"/>
        <end position="504"/>
    </location>
</feature>